<evidence type="ECO:0000259" key="5">
    <source>
        <dbReference type="PROSITE" id="PS51649"/>
    </source>
</evidence>
<dbReference type="Gene3D" id="3.30.710.10">
    <property type="entry name" value="Potassium Channel Kv1.1, Chain A"/>
    <property type="match status" value="1"/>
</dbReference>
<dbReference type="InterPro" id="IPR011333">
    <property type="entry name" value="SKP1/BTB/POZ_sf"/>
</dbReference>
<organism evidence="6 7">
    <name type="scientific">Rehmannia glutinosa</name>
    <name type="common">Chinese foxglove</name>
    <dbReference type="NCBI Taxonomy" id="99300"/>
    <lineage>
        <taxon>Eukaryota</taxon>
        <taxon>Viridiplantae</taxon>
        <taxon>Streptophyta</taxon>
        <taxon>Embryophyta</taxon>
        <taxon>Tracheophyta</taxon>
        <taxon>Spermatophyta</taxon>
        <taxon>Magnoliopsida</taxon>
        <taxon>eudicotyledons</taxon>
        <taxon>Gunneridae</taxon>
        <taxon>Pentapetalae</taxon>
        <taxon>asterids</taxon>
        <taxon>lamiids</taxon>
        <taxon>Lamiales</taxon>
        <taxon>Orobanchaceae</taxon>
        <taxon>Rehmannieae</taxon>
        <taxon>Rehmannia</taxon>
    </lineage>
</organism>
<evidence type="ECO:0000256" key="2">
    <source>
        <dbReference type="ARBA" id="ARBA00022786"/>
    </source>
</evidence>
<feature type="region of interest" description="Disordered" evidence="4">
    <location>
        <begin position="371"/>
        <end position="392"/>
    </location>
</feature>
<evidence type="ECO:0000313" key="7">
    <source>
        <dbReference type="Proteomes" id="UP001318860"/>
    </source>
</evidence>
<name>A0ABR0XMA1_REHGL</name>
<dbReference type="PANTHER" id="PTHR32370">
    <property type="entry name" value="OS12G0117600 PROTEIN"/>
    <property type="match status" value="1"/>
</dbReference>
<comment type="caution">
    <text evidence="6">The sequence shown here is derived from an EMBL/GenBank/DDBJ whole genome shotgun (WGS) entry which is preliminary data.</text>
</comment>
<comment type="pathway">
    <text evidence="1">Protein modification; protein ubiquitination.</text>
</comment>
<keyword evidence="7" id="KW-1185">Reference proteome</keyword>
<comment type="similarity">
    <text evidence="3">Belongs to the NPH3 family.</text>
</comment>
<proteinExistence type="inferred from homology"/>
<accession>A0ABR0XMA1</accession>
<dbReference type="SUPFAM" id="SSF54695">
    <property type="entry name" value="POZ domain"/>
    <property type="match status" value="1"/>
</dbReference>
<evidence type="ECO:0000256" key="3">
    <source>
        <dbReference type="PROSITE-ProRule" id="PRU00982"/>
    </source>
</evidence>
<gene>
    <name evidence="6" type="ORF">DH2020_003652</name>
</gene>
<evidence type="ECO:0000313" key="6">
    <source>
        <dbReference type="EMBL" id="KAK6160271.1"/>
    </source>
</evidence>
<dbReference type="EMBL" id="JABTTQ020000003">
    <property type="protein sequence ID" value="KAK6160271.1"/>
    <property type="molecule type" value="Genomic_DNA"/>
</dbReference>
<evidence type="ECO:0000256" key="1">
    <source>
        <dbReference type="ARBA" id="ARBA00004906"/>
    </source>
</evidence>
<evidence type="ECO:0000256" key="4">
    <source>
        <dbReference type="SAM" id="MobiDB-lite"/>
    </source>
</evidence>
<feature type="domain" description="NPH3" evidence="5">
    <location>
        <begin position="209"/>
        <end position="509"/>
    </location>
</feature>
<dbReference type="InterPro" id="IPR043454">
    <property type="entry name" value="NPH3/RPT2-like"/>
</dbReference>
<dbReference type="PROSITE" id="PS51649">
    <property type="entry name" value="NPH3"/>
    <property type="match status" value="1"/>
</dbReference>
<dbReference type="Pfam" id="PF03000">
    <property type="entry name" value="NPH3"/>
    <property type="match status" value="1"/>
</dbReference>
<dbReference type="InterPro" id="IPR027356">
    <property type="entry name" value="NPH3_dom"/>
</dbReference>
<protein>
    <recommendedName>
        <fullName evidence="5">NPH3 domain-containing protein</fullName>
    </recommendedName>
</protein>
<keyword evidence="2" id="KW-0833">Ubl conjugation pathway</keyword>
<feature type="compositionally biased region" description="Basic and acidic residues" evidence="4">
    <location>
        <begin position="383"/>
        <end position="392"/>
    </location>
</feature>
<reference evidence="6 7" key="1">
    <citation type="journal article" date="2021" name="Comput. Struct. Biotechnol. J.">
        <title>De novo genome assembly of the potent medicinal plant Rehmannia glutinosa using nanopore technology.</title>
        <authorList>
            <person name="Ma L."/>
            <person name="Dong C."/>
            <person name="Song C."/>
            <person name="Wang X."/>
            <person name="Zheng X."/>
            <person name="Niu Y."/>
            <person name="Chen S."/>
            <person name="Feng W."/>
        </authorList>
    </citation>
    <scope>NUCLEOTIDE SEQUENCE [LARGE SCALE GENOMIC DNA]</scope>
    <source>
        <strain evidence="6">DH-2019</strain>
    </source>
</reference>
<dbReference type="Proteomes" id="UP001318860">
    <property type="component" value="Unassembled WGS sequence"/>
</dbReference>
<sequence>MKLGSRPDTFYTTEAVRSVSSEVSSDLIIQVKGSRYLLHKFELFKTAVSTAVQVLAFTETMFESPEASHLQIIQLPDFPGGVEAFELCAKFCYNITITLSAYNIVSIRCAAEYLQMTEDVEKGNLIFKIEVFFNSCILNGWRDTIVTLQTTKSFPLWSEDLGITSRCIEAIASKVLAHPKKVNLSHSYSRRGGRDDVSCNESQKPTSKGWWAEDLAELGIDLYWRTMIAIKSGGKVPSSLIGEALRIYASRWLPNISKYVNVDKQGECDVQLDSIVEATSKHRLLLESIVSLLPAEKGEVSCSFLLKLLKAANILKASSSSKMELARRIGLQLEEASVSDLLIPCLASSKDEMMYDVDVVITILEQFMLQGQSPPTSPPRAKGGFERRRSRSAENVELMFQESRRSSSAPHSSKLKVAKLVDGYLQKIAKDQNLPLSKFIAIAEAIPEFARLDHDDLYKAIDIYLKVDYEKLIEKILQKVICQACMHAAQNEMLPLRVVVQVLFFEQARAAMAGGQVTELPSNIKALLAVHKNPSKATASFSTNTTVPPEDQWSVSNLKSPKSNISTLKMKLDEDDDLDGKFPNGTDKSSKVKSFNMTPNRPKRMLSKLWPINRSARAIFVGWLALLGSWIGFRSNFRLRVLAVYAFSPVEGRRAMQAAAERAGVGGGRAQTAVLSNVFLPITNHL</sequence>